<dbReference type="UniPathway" id="UPA00232"/>
<dbReference type="InterPro" id="IPR000689">
    <property type="entry name" value="UbQ_mOase_COQ6"/>
</dbReference>
<sequence length="512" mass="56005">MCINDGIGYKNRIVARNFGSNVYRLRIPWRPFSNDAASNLSSSNAGNPTKEGEGQQYDIAIVGGGMVGLALACSLASRPLTKHLNVAIIDSNPALGRNHFIKKEDLPDPRVSTVTPATISFFKDIGAWQYVERHRHAYFDKMQVWDYTGLGYTKYNARDANKEVLGCVVENKVLLSSLLSCVQDTDLQKKIYPSRLTSMSILPNSSSLEEDSTASETVLFTHGRLAKLELEDGHSVYAKLVVGADGGKSRVRELAGFRTTGWNYSQNAIICTVEHAVENHCAWQRFLPAGPIALLPIGDKFSNIVWTMNPKESSEFKSVTEDDFLKAVNHALDYGYGPHPTSSLLGNGDIFSWFKGDITMSAHDCFEVPPKVAKLASERMVFPLSLRHASDYASKRVVLIGDAAHTVHPLAGQGVNLGFGDASTLSNIISEGIAVGTDIGEVSLLKKYEADRKPANVMMMAVLDGFQKAYSVDFGPLNILRAAAFHGAHYISPLKKSIISYASGEHRLPLFS</sequence>
<evidence type="ECO:0000256" key="5">
    <source>
        <dbReference type="ARBA" id="ARBA00022792"/>
    </source>
</evidence>
<keyword evidence="8 11" id="KW-0503">Monooxygenase</keyword>
<dbReference type="FunFam" id="3.30.9.10:FF:000111">
    <property type="entry name" value="Ubiquinone biosynthesis monooxygenase COQ6, mitochondrial"/>
    <property type="match status" value="1"/>
</dbReference>
<reference evidence="14" key="1">
    <citation type="submission" date="2025-08" db="UniProtKB">
        <authorList>
            <consortium name="RefSeq"/>
        </authorList>
    </citation>
    <scope>IDENTIFICATION</scope>
    <source>
        <tissue evidence="14">Leaf</tissue>
    </source>
</reference>
<dbReference type="NCBIfam" id="TIGR01988">
    <property type="entry name" value="Ubi-OHases"/>
    <property type="match status" value="1"/>
</dbReference>
<name>A0A6J1AX59_9ROSI</name>
<dbReference type="Gene3D" id="3.50.50.60">
    <property type="entry name" value="FAD/NAD(P)-binding domain"/>
    <property type="match status" value="2"/>
</dbReference>
<dbReference type="GO" id="GO:0106364">
    <property type="term" value="F:4-hydroxy-3-all-trans-polyprenylbenzoate oxygenase activity"/>
    <property type="evidence" value="ECO:0007669"/>
    <property type="project" value="UniProtKB-EC"/>
</dbReference>
<evidence type="ECO:0000256" key="9">
    <source>
        <dbReference type="ARBA" id="ARBA00023128"/>
    </source>
</evidence>
<dbReference type="AlphaFoldDB" id="A0A6J1AX59"/>
<dbReference type="SUPFAM" id="SSF51905">
    <property type="entry name" value="FAD/NAD(P)-binding domain"/>
    <property type="match status" value="1"/>
</dbReference>
<feature type="domain" description="FAD-binding" evidence="12">
    <location>
        <begin position="378"/>
        <end position="456"/>
    </location>
</feature>
<comment type="cofactor">
    <cofactor evidence="1 11">
        <name>FAD</name>
        <dbReference type="ChEBI" id="CHEBI:57692"/>
    </cofactor>
</comment>
<evidence type="ECO:0000256" key="6">
    <source>
        <dbReference type="ARBA" id="ARBA00022827"/>
    </source>
</evidence>
<keyword evidence="6 11" id="KW-0274">FAD</keyword>
<feature type="domain" description="FAD-binding" evidence="12">
    <location>
        <begin position="57"/>
        <end position="330"/>
    </location>
</feature>
<dbReference type="NCBIfam" id="TIGR01989">
    <property type="entry name" value="COQ6"/>
    <property type="match status" value="1"/>
</dbReference>
<dbReference type="FunFam" id="3.50.50.60:FF:000205">
    <property type="entry name" value="Ubiquinone biosynthesis monooxygenase COQ6, mitochondrial"/>
    <property type="match status" value="1"/>
</dbReference>
<comment type="catalytic activity">
    <reaction evidence="11">
        <text>a 4-hydroxy-3-(all-trans-polyprenyl)benzoate + 2 reduced [2Fe-2S]-[ferredoxin] + O2 + 2 H(+) = a 3,4-dihydroxy-5-(all-trans-polyprenyl)benzoate + 2 oxidized [2Fe-2S]-[ferredoxin] + H2O</text>
        <dbReference type="Rhea" id="RHEA:81195"/>
        <dbReference type="Rhea" id="RHEA-COMP:9514"/>
        <dbReference type="Rhea" id="RHEA-COMP:10000"/>
        <dbReference type="Rhea" id="RHEA-COMP:10001"/>
        <dbReference type="Rhea" id="RHEA-COMP:10930"/>
        <dbReference type="ChEBI" id="CHEBI:15377"/>
        <dbReference type="ChEBI" id="CHEBI:15378"/>
        <dbReference type="ChEBI" id="CHEBI:15379"/>
        <dbReference type="ChEBI" id="CHEBI:33737"/>
        <dbReference type="ChEBI" id="CHEBI:33738"/>
        <dbReference type="ChEBI" id="CHEBI:64694"/>
        <dbReference type="ChEBI" id="CHEBI:78396"/>
        <dbReference type="EC" id="1.14.15.45"/>
    </reaction>
</comment>
<dbReference type="InterPro" id="IPR018168">
    <property type="entry name" value="Ubi_Hdrlase_CS"/>
</dbReference>
<comment type="similarity">
    <text evidence="2 11">Belongs to the UbiH/COQ6 family.</text>
</comment>
<evidence type="ECO:0000256" key="3">
    <source>
        <dbReference type="ARBA" id="ARBA00022630"/>
    </source>
</evidence>
<dbReference type="PANTHER" id="PTHR43876:SF7">
    <property type="entry name" value="UBIQUINONE BIOSYNTHESIS MONOOXYGENASE COQ6, MITOCHONDRIAL"/>
    <property type="match status" value="1"/>
</dbReference>
<keyword evidence="10 11" id="KW-0472">Membrane</keyword>
<comment type="catalytic activity">
    <reaction evidence="11">
        <text>a 2-methoxy-6-(all-trans-polyprenyl)phenol + 2 reduced [2Fe-2S]-[ferredoxin] + O2 + 2 H(+) = a 2-methoxy-6-(all-trans-polyprenyl)benzene-1,4-diol + 2 oxidized [2Fe-2S]-[ferredoxin] + H2O</text>
        <dbReference type="Rhea" id="RHEA:81183"/>
        <dbReference type="Rhea" id="RHEA-COMP:9551"/>
        <dbReference type="Rhea" id="RHEA-COMP:10000"/>
        <dbReference type="Rhea" id="RHEA-COMP:10001"/>
        <dbReference type="Rhea" id="RHEA-COMP:10858"/>
        <dbReference type="ChEBI" id="CHEBI:15377"/>
        <dbReference type="ChEBI" id="CHEBI:15378"/>
        <dbReference type="ChEBI" id="CHEBI:15379"/>
        <dbReference type="ChEBI" id="CHEBI:33737"/>
        <dbReference type="ChEBI" id="CHEBI:33738"/>
        <dbReference type="ChEBI" id="CHEBI:62731"/>
        <dbReference type="ChEBI" id="CHEBI:84166"/>
        <dbReference type="EC" id="1.14.15.46"/>
    </reaction>
</comment>
<dbReference type="GO" id="GO:0031314">
    <property type="term" value="C:extrinsic component of mitochondrial inner membrane"/>
    <property type="evidence" value="ECO:0007669"/>
    <property type="project" value="UniProtKB-UniRule"/>
</dbReference>
<dbReference type="GeneID" id="110422240"/>
<dbReference type="PRINTS" id="PR00420">
    <property type="entry name" value="RNGMNOXGNASE"/>
</dbReference>
<organism evidence="13 14">
    <name type="scientific">Herrania umbratica</name>
    <dbReference type="NCBI Taxonomy" id="108875"/>
    <lineage>
        <taxon>Eukaryota</taxon>
        <taxon>Viridiplantae</taxon>
        <taxon>Streptophyta</taxon>
        <taxon>Embryophyta</taxon>
        <taxon>Tracheophyta</taxon>
        <taxon>Spermatophyta</taxon>
        <taxon>Magnoliopsida</taxon>
        <taxon>eudicotyledons</taxon>
        <taxon>Gunneridae</taxon>
        <taxon>Pentapetalae</taxon>
        <taxon>rosids</taxon>
        <taxon>malvids</taxon>
        <taxon>Malvales</taxon>
        <taxon>Malvaceae</taxon>
        <taxon>Byttnerioideae</taxon>
        <taxon>Herrania</taxon>
    </lineage>
</organism>
<dbReference type="HAMAP" id="MF_03193">
    <property type="entry name" value="COQ6_monooxygenase"/>
    <property type="match status" value="1"/>
</dbReference>
<dbReference type="InterPro" id="IPR010971">
    <property type="entry name" value="UbiH/COQ6"/>
</dbReference>
<comment type="function">
    <text evidence="11">FAD-dependent monooxygenase required for two non-consecutive steps during ubiquinone biosynthesis. Required for the C5-ring hydroxylation during ubiquinone biosynthesis by catalyzing the hydroxylation of 4-hydroxy-3-(all-trans-polyprenyl)benzoic acid to 3,4-dihydroxy-5-(all-trans-polyprenyl)benzoic acid. Also acts downstream of coq4, for the C1-hydroxylation during ubiquinone biosynthesis by catalyzing the hydroxylation of 2-methoxy-6-(all-trans-polyprenyl)phenol to 2-methoxy-6-(all-trans-polyprenyl)benzene-1,4-diol. The electrons required for the hydroxylation reaction are funneled indirectly to coq6 from NADPH via a ferredoxin/ferredoxin reductase system.</text>
</comment>
<keyword evidence="5 11" id="KW-0999">Mitochondrion inner membrane</keyword>
<comment type="pathway">
    <text evidence="11">Cofactor biosynthesis; ubiquinone biosynthesis.</text>
</comment>
<keyword evidence="3 11" id="KW-0285">Flavoprotein</keyword>
<keyword evidence="4 11" id="KW-0831">Ubiquinone biosynthesis</keyword>
<dbReference type="Pfam" id="PF01494">
    <property type="entry name" value="FAD_binding_3"/>
    <property type="match status" value="2"/>
</dbReference>
<comment type="subcellular location">
    <subcellularLocation>
        <location evidence="11">Mitochondrion inner membrane</location>
        <topology evidence="11">Peripheral membrane protein</topology>
        <orientation evidence="11">Matrix side</orientation>
    </subcellularLocation>
</comment>
<dbReference type="InterPro" id="IPR036188">
    <property type="entry name" value="FAD/NAD-bd_sf"/>
</dbReference>
<evidence type="ECO:0000259" key="12">
    <source>
        <dbReference type="Pfam" id="PF01494"/>
    </source>
</evidence>
<proteinExistence type="inferred from homology"/>
<keyword evidence="13" id="KW-1185">Reference proteome</keyword>
<dbReference type="InterPro" id="IPR002938">
    <property type="entry name" value="FAD-bd"/>
</dbReference>
<dbReference type="GO" id="GO:0016123">
    <property type="term" value="P:xanthophyll biosynthetic process"/>
    <property type="evidence" value="ECO:0007669"/>
    <property type="project" value="TreeGrafter"/>
</dbReference>
<evidence type="ECO:0000313" key="14">
    <source>
        <dbReference type="RefSeq" id="XP_021291747.1"/>
    </source>
</evidence>
<evidence type="ECO:0000256" key="2">
    <source>
        <dbReference type="ARBA" id="ARBA00005349"/>
    </source>
</evidence>
<dbReference type="PROSITE" id="PS01304">
    <property type="entry name" value="UBIH"/>
    <property type="match status" value="1"/>
</dbReference>
<keyword evidence="9 11" id="KW-0496">Mitochondrion</keyword>
<dbReference type="GO" id="GO:0016712">
    <property type="term" value="F:oxidoreductase activity, acting on paired donors, with incorporation or reduction of molecular oxygen, reduced flavin or flavoprotein as one donor, and incorporation of one atom of oxygen"/>
    <property type="evidence" value="ECO:0007669"/>
    <property type="project" value="UniProtKB-UniRule"/>
</dbReference>
<evidence type="ECO:0000256" key="1">
    <source>
        <dbReference type="ARBA" id="ARBA00001974"/>
    </source>
</evidence>
<dbReference type="RefSeq" id="XP_021291747.1">
    <property type="nucleotide sequence ID" value="XM_021436072.1"/>
</dbReference>
<dbReference type="EC" id="1.14.15.46" evidence="11"/>
<dbReference type="OrthoDB" id="683240at2759"/>
<dbReference type="PANTHER" id="PTHR43876">
    <property type="entry name" value="UBIQUINONE BIOSYNTHESIS MONOOXYGENASE COQ6, MITOCHONDRIAL"/>
    <property type="match status" value="1"/>
</dbReference>
<dbReference type="GO" id="GO:0120538">
    <property type="term" value="F:2-methoxy-6-polyprenolphenol 4-hydroxylase activity"/>
    <property type="evidence" value="ECO:0007669"/>
    <property type="project" value="UniProtKB-EC"/>
</dbReference>
<comment type="subunit">
    <text evidence="11">Component of a multi-subunit COQ enzyme complex.</text>
</comment>
<dbReference type="InterPro" id="IPR051205">
    <property type="entry name" value="UbiH/COQ6_monooxygenase"/>
</dbReference>
<keyword evidence="7 11" id="KW-0560">Oxidoreductase</keyword>
<protein>
    <recommendedName>
        <fullName evidence="11">Ubiquinone biosynthesis monooxygenase COQ6, mitochondrial</fullName>
        <ecNumber evidence="11">1.14.15.45</ecNumber>
    </recommendedName>
    <alternativeName>
        <fullName evidence="11">2-methoxy-6-polyprenolphenol 4-hydroxylase</fullName>
        <ecNumber evidence="11">1.14.15.46</ecNumber>
    </alternativeName>
</protein>
<keyword evidence="14" id="KW-0830">Ubiquinone</keyword>
<evidence type="ECO:0000256" key="4">
    <source>
        <dbReference type="ARBA" id="ARBA00022688"/>
    </source>
</evidence>
<evidence type="ECO:0000256" key="10">
    <source>
        <dbReference type="ARBA" id="ARBA00023136"/>
    </source>
</evidence>
<dbReference type="FunFam" id="3.50.50.60:FF:000021">
    <property type="entry name" value="Ubiquinone biosynthesis monooxygenase COQ6"/>
    <property type="match status" value="1"/>
</dbReference>
<dbReference type="EC" id="1.14.15.45" evidence="11"/>
<evidence type="ECO:0000256" key="7">
    <source>
        <dbReference type="ARBA" id="ARBA00023002"/>
    </source>
</evidence>
<gene>
    <name evidence="14" type="primary">LOC110422240</name>
    <name evidence="11" type="synonym">COQ6</name>
</gene>
<accession>A0A6J1AX59</accession>
<evidence type="ECO:0000256" key="8">
    <source>
        <dbReference type="ARBA" id="ARBA00023033"/>
    </source>
</evidence>
<dbReference type="Proteomes" id="UP000504621">
    <property type="component" value="Unplaced"/>
</dbReference>
<dbReference type="GO" id="GO:0071949">
    <property type="term" value="F:FAD binding"/>
    <property type="evidence" value="ECO:0007669"/>
    <property type="project" value="InterPro"/>
</dbReference>
<evidence type="ECO:0000256" key="11">
    <source>
        <dbReference type="HAMAP-Rule" id="MF_03193"/>
    </source>
</evidence>
<evidence type="ECO:0000313" key="13">
    <source>
        <dbReference type="Proteomes" id="UP000504621"/>
    </source>
</evidence>
<dbReference type="GO" id="GO:0016120">
    <property type="term" value="P:carotene biosynthetic process"/>
    <property type="evidence" value="ECO:0007669"/>
    <property type="project" value="TreeGrafter"/>
</dbReference>